<dbReference type="Gene3D" id="3.40.630.30">
    <property type="match status" value="1"/>
</dbReference>
<dbReference type="PANTHER" id="PTHR42919:SF8">
    <property type="entry name" value="N-ALPHA-ACETYLTRANSFERASE 50"/>
    <property type="match status" value="1"/>
</dbReference>
<evidence type="ECO:0000259" key="4">
    <source>
        <dbReference type="PROSITE" id="PS51186"/>
    </source>
</evidence>
<feature type="compositionally biased region" description="Low complexity" evidence="3">
    <location>
        <begin position="359"/>
        <end position="373"/>
    </location>
</feature>
<evidence type="ECO:0000256" key="2">
    <source>
        <dbReference type="ARBA" id="ARBA00023315"/>
    </source>
</evidence>
<feature type="compositionally biased region" description="Pro residues" evidence="3">
    <location>
        <begin position="42"/>
        <end position="51"/>
    </location>
</feature>
<dbReference type="PROSITE" id="PS51186">
    <property type="entry name" value="GNAT"/>
    <property type="match status" value="1"/>
</dbReference>
<feature type="region of interest" description="Disordered" evidence="3">
    <location>
        <begin position="342"/>
        <end position="445"/>
    </location>
</feature>
<protein>
    <recommendedName>
        <fullName evidence="4">N-acetyltransferase domain-containing protein</fullName>
    </recommendedName>
</protein>
<dbReference type="SUPFAM" id="SSF55729">
    <property type="entry name" value="Acyl-CoA N-acyltransferases (Nat)"/>
    <property type="match status" value="1"/>
</dbReference>
<keyword evidence="6" id="KW-1185">Reference proteome</keyword>
<feature type="compositionally biased region" description="Polar residues" evidence="3">
    <location>
        <begin position="184"/>
        <end position="196"/>
    </location>
</feature>
<keyword evidence="2" id="KW-0012">Acyltransferase</keyword>
<reference evidence="5" key="1">
    <citation type="journal article" date="2023" name="Mol. Phylogenet. Evol.">
        <title>Genome-scale phylogeny and comparative genomics of the fungal order Sordariales.</title>
        <authorList>
            <person name="Hensen N."/>
            <person name="Bonometti L."/>
            <person name="Westerberg I."/>
            <person name="Brannstrom I.O."/>
            <person name="Guillou S."/>
            <person name="Cros-Aarteil S."/>
            <person name="Calhoun S."/>
            <person name="Haridas S."/>
            <person name="Kuo A."/>
            <person name="Mondo S."/>
            <person name="Pangilinan J."/>
            <person name="Riley R."/>
            <person name="LaButti K."/>
            <person name="Andreopoulos B."/>
            <person name="Lipzen A."/>
            <person name="Chen C."/>
            <person name="Yan M."/>
            <person name="Daum C."/>
            <person name="Ng V."/>
            <person name="Clum A."/>
            <person name="Steindorff A."/>
            <person name="Ohm R.A."/>
            <person name="Martin F."/>
            <person name="Silar P."/>
            <person name="Natvig D.O."/>
            <person name="Lalanne C."/>
            <person name="Gautier V."/>
            <person name="Ament-Velasquez S.L."/>
            <person name="Kruys A."/>
            <person name="Hutchinson M.I."/>
            <person name="Powell A.J."/>
            <person name="Barry K."/>
            <person name="Miller A.N."/>
            <person name="Grigoriev I.V."/>
            <person name="Debuchy R."/>
            <person name="Gladieux P."/>
            <person name="Hiltunen Thoren M."/>
            <person name="Johannesson H."/>
        </authorList>
    </citation>
    <scope>NUCLEOTIDE SEQUENCE</scope>
    <source>
        <strain evidence="5">PSN293</strain>
    </source>
</reference>
<accession>A0AAN6YJP3</accession>
<comment type="caution">
    <text evidence="5">The sequence shown here is derived from an EMBL/GenBank/DDBJ whole genome shotgun (WGS) entry which is preliminary data.</text>
</comment>
<organism evidence="5 6">
    <name type="scientific">Rhypophila decipiens</name>
    <dbReference type="NCBI Taxonomy" id="261697"/>
    <lineage>
        <taxon>Eukaryota</taxon>
        <taxon>Fungi</taxon>
        <taxon>Dikarya</taxon>
        <taxon>Ascomycota</taxon>
        <taxon>Pezizomycotina</taxon>
        <taxon>Sordariomycetes</taxon>
        <taxon>Sordariomycetidae</taxon>
        <taxon>Sordariales</taxon>
        <taxon>Naviculisporaceae</taxon>
        <taxon>Rhypophila</taxon>
    </lineage>
</organism>
<feature type="domain" description="N-acetyltransferase" evidence="4">
    <location>
        <begin position="92"/>
        <end position="299"/>
    </location>
</feature>
<name>A0AAN6YJP3_9PEZI</name>
<dbReference type="PANTHER" id="PTHR42919">
    <property type="entry name" value="N-ALPHA-ACETYLTRANSFERASE"/>
    <property type="match status" value="1"/>
</dbReference>
<dbReference type="GO" id="GO:0007064">
    <property type="term" value="P:mitotic sister chromatid cohesion"/>
    <property type="evidence" value="ECO:0007669"/>
    <property type="project" value="TreeGrafter"/>
</dbReference>
<evidence type="ECO:0000313" key="6">
    <source>
        <dbReference type="Proteomes" id="UP001301769"/>
    </source>
</evidence>
<feature type="compositionally biased region" description="Low complexity" evidence="3">
    <location>
        <begin position="413"/>
        <end position="428"/>
    </location>
</feature>
<dbReference type="GO" id="GO:0016747">
    <property type="term" value="F:acyltransferase activity, transferring groups other than amino-acyl groups"/>
    <property type="evidence" value="ECO:0007669"/>
    <property type="project" value="InterPro"/>
</dbReference>
<keyword evidence="1" id="KW-0808">Transferase</keyword>
<proteinExistence type="predicted"/>
<dbReference type="GO" id="GO:0031415">
    <property type="term" value="C:NatA complex"/>
    <property type="evidence" value="ECO:0007669"/>
    <property type="project" value="TreeGrafter"/>
</dbReference>
<dbReference type="AlphaFoldDB" id="A0AAN6YJP3"/>
<dbReference type="InterPro" id="IPR051556">
    <property type="entry name" value="N-term/lysine_N-AcTrnsfr"/>
</dbReference>
<dbReference type="InterPro" id="IPR016181">
    <property type="entry name" value="Acyl_CoA_acyltransferase"/>
</dbReference>
<dbReference type="InterPro" id="IPR000182">
    <property type="entry name" value="GNAT_dom"/>
</dbReference>
<dbReference type="Proteomes" id="UP001301769">
    <property type="component" value="Unassembled WGS sequence"/>
</dbReference>
<dbReference type="EMBL" id="MU858050">
    <property type="protein sequence ID" value="KAK4218990.1"/>
    <property type="molecule type" value="Genomic_DNA"/>
</dbReference>
<feature type="compositionally biased region" description="Polar residues" evidence="3">
    <location>
        <begin position="1"/>
        <end position="11"/>
    </location>
</feature>
<feature type="region of interest" description="Disordered" evidence="3">
    <location>
        <begin position="1"/>
        <end position="67"/>
    </location>
</feature>
<evidence type="ECO:0000313" key="5">
    <source>
        <dbReference type="EMBL" id="KAK4218990.1"/>
    </source>
</evidence>
<reference evidence="5" key="2">
    <citation type="submission" date="2023-05" db="EMBL/GenBank/DDBJ databases">
        <authorList>
            <consortium name="Lawrence Berkeley National Laboratory"/>
            <person name="Steindorff A."/>
            <person name="Hensen N."/>
            <person name="Bonometti L."/>
            <person name="Westerberg I."/>
            <person name="Brannstrom I.O."/>
            <person name="Guillou S."/>
            <person name="Cros-Aarteil S."/>
            <person name="Calhoun S."/>
            <person name="Haridas S."/>
            <person name="Kuo A."/>
            <person name="Mondo S."/>
            <person name="Pangilinan J."/>
            <person name="Riley R."/>
            <person name="Labutti K."/>
            <person name="Andreopoulos B."/>
            <person name="Lipzen A."/>
            <person name="Chen C."/>
            <person name="Yanf M."/>
            <person name="Daum C."/>
            <person name="Ng V."/>
            <person name="Clum A."/>
            <person name="Ohm R."/>
            <person name="Martin F."/>
            <person name="Silar P."/>
            <person name="Natvig D."/>
            <person name="Lalanne C."/>
            <person name="Gautier V."/>
            <person name="Ament-Velasquez S.L."/>
            <person name="Kruys A."/>
            <person name="Hutchinson M.I."/>
            <person name="Powell A.J."/>
            <person name="Barry K."/>
            <person name="Miller A.N."/>
            <person name="Grigoriev I.V."/>
            <person name="Debuchy R."/>
            <person name="Gladieux P."/>
            <person name="Thoren M.H."/>
            <person name="Johannesson H."/>
        </authorList>
    </citation>
    <scope>NUCLEOTIDE SEQUENCE</scope>
    <source>
        <strain evidence="5">PSN293</strain>
    </source>
</reference>
<gene>
    <name evidence="5" type="ORF">QBC37DRAFT_410978</name>
</gene>
<evidence type="ECO:0000256" key="1">
    <source>
        <dbReference type="ARBA" id="ARBA00022679"/>
    </source>
</evidence>
<evidence type="ECO:0000256" key="3">
    <source>
        <dbReference type="SAM" id="MobiDB-lite"/>
    </source>
</evidence>
<sequence>MTRPQQPSILSFFQPKSLPQHAAPPSNGSAPPKNTGAKESSQPPPAPPLPALPVASQRQPSPSVPVSTTITTVTLPARIPVLPSPPSLPSQASIVPIEEHHISALRRINSLLLPVAYPDSFYARVLDPLASGLFSRVILWKDDASAEAKVVGGVVCRIEPNQFVDQDGRPRALPPPPPPKSANAPDQASTTGSVSPPNGGITNPFYAIYIQSLALLSPYRSQGLAAAALEHIVASAAILPASGSSIDARTLYAHVWTENEEGLRWYAGRGFRREGRLPIPGYYFKLRPDTAWIMRRDIGPSVTLAATLPKPVVISPSPSPVVVKNGVMASAINLPSISSSSSAAAALKPPPPAGPPRQLSATSASSAASSSLSFQNARPETEWNDLPEEMVARKPVASADSSNTNLLSPAPPTVAAASSTVSSRSSSTARKKDKKRAYPAAAFGQ</sequence>
<feature type="region of interest" description="Disordered" evidence="3">
    <location>
        <begin position="165"/>
        <end position="197"/>
    </location>
</feature>